<organism evidence="5 6">
    <name type="scientific">Spirosoma oryzae</name>
    <dbReference type="NCBI Taxonomy" id="1469603"/>
    <lineage>
        <taxon>Bacteria</taxon>
        <taxon>Pseudomonadati</taxon>
        <taxon>Bacteroidota</taxon>
        <taxon>Cytophagia</taxon>
        <taxon>Cytophagales</taxon>
        <taxon>Cytophagaceae</taxon>
        <taxon>Spirosoma</taxon>
    </lineage>
</organism>
<evidence type="ECO:0000259" key="4">
    <source>
        <dbReference type="Pfam" id="PF00891"/>
    </source>
</evidence>
<comment type="caution">
    <text evidence="5">The sequence shown here is derived from an EMBL/GenBank/DDBJ whole genome shotgun (WGS) entry which is preliminary data.</text>
</comment>
<dbReference type="AlphaFoldDB" id="A0A2T0S5D3"/>
<accession>A0A2T0S5D3</accession>
<dbReference type="InterPro" id="IPR001077">
    <property type="entry name" value="COMT_C"/>
</dbReference>
<protein>
    <submittedName>
        <fullName evidence="5">O-methyltransferase</fullName>
    </submittedName>
</protein>
<dbReference type="Proteomes" id="UP000238375">
    <property type="component" value="Unassembled WGS sequence"/>
</dbReference>
<evidence type="ECO:0000256" key="1">
    <source>
        <dbReference type="ARBA" id="ARBA00022603"/>
    </source>
</evidence>
<dbReference type="Gene3D" id="3.40.50.150">
    <property type="entry name" value="Vaccinia Virus protein VP39"/>
    <property type="match status" value="1"/>
</dbReference>
<dbReference type="InterPro" id="IPR029063">
    <property type="entry name" value="SAM-dependent_MTases_sf"/>
</dbReference>
<gene>
    <name evidence="5" type="ORF">CLV58_12842</name>
</gene>
<dbReference type="InterPro" id="IPR016461">
    <property type="entry name" value="COMT-like"/>
</dbReference>
<dbReference type="GO" id="GO:0032259">
    <property type="term" value="P:methylation"/>
    <property type="evidence" value="ECO:0007669"/>
    <property type="project" value="UniProtKB-KW"/>
</dbReference>
<dbReference type="InterPro" id="IPR036388">
    <property type="entry name" value="WH-like_DNA-bd_sf"/>
</dbReference>
<proteinExistence type="predicted"/>
<keyword evidence="6" id="KW-1185">Reference proteome</keyword>
<name>A0A2T0S5D3_9BACT</name>
<dbReference type="CDD" id="cd02440">
    <property type="entry name" value="AdoMet_MTases"/>
    <property type="match status" value="1"/>
</dbReference>
<dbReference type="Gene3D" id="1.10.10.10">
    <property type="entry name" value="Winged helix-like DNA-binding domain superfamily/Winged helix DNA-binding domain"/>
    <property type="match status" value="1"/>
</dbReference>
<dbReference type="PROSITE" id="PS51683">
    <property type="entry name" value="SAM_OMT_II"/>
    <property type="match status" value="1"/>
</dbReference>
<dbReference type="EMBL" id="PVTE01000028">
    <property type="protein sequence ID" value="PRY28625.1"/>
    <property type="molecule type" value="Genomic_DNA"/>
</dbReference>
<keyword evidence="2 5" id="KW-0808">Transferase</keyword>
<evidence type="ECO:0000313" key="6">
    <source>
        <dbReference type="Proteomes" id="UP000238375"/>
    </source>
</evidence>
<dbReference type="SUPFAM" id="SSF46785">
    <property type="entry name" value="Winged helix' DNA-binding domain"/>
    <property type="match status" value="1"/>
</dbReference>
<dbReference type="InterPro" id="IPR036390">
    <property type="entry name" value="WH_DNA-bd_sf"/>
</dbReference>
<keyword evidence="1 5" id="KW-0489">Methyltransferase</keyword>
<sequence>MLTGQKVKVEIAPVRQGIGLQSIALFVKTPVPSGLFFTQPANCFIVPESSVRERAGYTITKSMTTHPDLAPITRQLRAMYGSRLLVAAVHHIPVFDTLSNGPLSIRQLQDQLQLGERPASVLFPALCAMNLLAYAPDGKLYITELGQYLTQHRATNLRGYVGLEKDDAGVVEMAARLRNDGPLDTPDGISFVKEGDEPSPMDDPLLSRQFTMGLAGRARQLAPLVAARLPRRAGHLLDVAAGTGLYAYEWLLVNPAATATILDRPAVLAVAEELLDEFSRSDRPGAEQIRERVTFRAGDMLTDALPEADILLAASLFHDWPTPTCQCLANRFATALRPGGELWVHDAFLNDTLDGPLAVTDYSAALFWGTKGRCYSRAEYRSWLVQAGLEPVAETWPTQLDYSLIYARKR</sequence>
<dbReference type="PANTHER" id="PTHR43712:SF2">
    <property type="entry name" value="O-METHYLTRANSFERASE CICE"/>
    <property type="match status" value="1"/>
</dbReference>
<keyword evidence="3" id="KW-0949">S-adenosyl-L-methionine</keyword>
<reference evidence="5 6" key="1">
    <citation type="submission" date="2018-03" db="EMBL/GenBank/DDBJ databases">
        <title>Genomic Encyclopedia of Archaeal and Bacterial Type Strains, Phase II (KMG-II): from individual species to whole genera.</title>
        <authorList>
            <person name="Goeker M."/>
        </authorList>
    </citation>
    <scope>NUCLEOTIDE SEQUENCE [LARGE SCALE GENOMIC DNA]</scope>
    <source>
        <strain evidence="5 6">DSM 28354</strain>
    </source>
</reference>
<feature type="domain" description="O-methyltransferase C-terminal" evidence="4">
    <location>
        <begin position="233"/>
        <end position="389"/>
    </location>
</feature>
<dbReference type="Pfam" id="PF00891">
    <property type="entry name" value="Methyltransf_2"/>
    <property type="match status" value="1"/>
</dbReference>
<dbReference type="GO" id="GO:0008171">
    <property type="term" value="F:O-methyltransferase activity"/>
    <property type="evidence" value="ECO:0007669"/>
    <property type="project" value="InterPro"/>
</dbReference>
<dbReference type="SUPFAM" id="SSF53335">
    <property type="entry name" value="S-adenosyl-L-methionine-dependent methyltransferases"/>
    <property type="match status" value="1"/>
</dbReference>
<evidence type="ECO:0000256" key="3">
    <source>
        <dbReference type="ARBA" id="ARBA00022691"/>
    </source>
</evidence>
<evidence type="ECO:0000256" key="2">
    <source>
        <dbReference type="ARBA" id="ARBA00022679"/>
    </source>
</evidence>
<evidence type="ECO:0000313" key="5">
    <source>
        <dbReference type="EMBL" id="PRY28625.1"/>
    </source>
</evidence>
<dbReference type="PANTHER" id="PTHR43712">
    <property type="entry name" value="PUTATIVE (AFU_ORTHOLOGUE AFUA_4G14580)-RELATED"/>
    <property type="match status" value="1"/>
</dbReference>